<protein>
    <recommendedName>
        <fullName evidence="4">Endolytic peptidoglycan transglycosylase RlpA</fullName>
        <ecNumber evidence="4">4.2.2.-</ecNumber>
    </recommendedName>
</protein>
<dbReference type="GO" id="GO:0071555">
    <property type="term" value="P:cell wall organization"/>
    <property type="evidence" value="ECO:0007669"/>
    <property type="project" value="UniProtKB-KW"/>
</dbReference>
<dbReference type="STRING" id="1120980.GCA_000745955_02272"/>
<dbReference type="CDD" id="cd22268">
    <property type="entry name" value="DPBB_RlpA-like"/>
    <property type="match status" value="1"/>
</dbReference>
<gene>
    <name evidence="4" type="primary">rlpA</name>
    <name evidence="7" type="ORF">NCTC10283_00470</name>
</gene>
<evidence type="ECO:0000259" key="6">
    <source>
        <dbReference type="PROSITE" id="PS51724"/>
    </source>
</evidence>
<evidence type="ECO:0000256" key="3">
    <source>
        <dbReference type="ARBA" id="ARBA00023316"/>
    </source>
</evidence>
<dbReference type="NCBIfam" id="TIGR00413">
    <property type="entry name" value="rlpA"/>
    <property type="match status" value="1"/>
</dbReference>
<keyword evidence="2 4" id="KW-0456">Lyase</keyword>
<evidence type="ECO:0000313" key="8">
    <source>
        <dbReference type="Proteomes" id="UP000254209"/>
    </source>
</evidence>
<dbReference type="InterPro" id="IPR012997">
    <property type="entry name" value="RplA"/>
</dbReference>
<dbReference type="GO" id="GO:0008932">
    <property type="term" value="F:lytic endotransglycosylase activity"/>
    <property type="evidence" value="ECO:0007669"/>
    <property type="project" value="UniProtKB-UniRule"/>
</dbReference>
<evidence type="ECO:0000256" key="5">
    <source>
        <dbReference type="RuleBase" id="RU003495"/>
    </source>
</evidence>
<name>A0A376BKU7_9NEIS</name>
<dbReference type="PANTHER" id="PTHR34183:SF1">
    <property type="entry name" value="ENDOLYTIC PEPTIDOGLYCAN TRANSGLYCOSYLASE RLPA"/>
    <property type="match status" value="1"/>
</dbReference>
<dbReference type="EC" id="4.2.2.-" evidence="4"/>
<dbReference type="InterPro" id="IPR009009">
    <property type="entry name" value="RlpA-like_DPBB"/>
</dbReference>
<dbReference type="Pfam" id="PF03330">
    <property type="entry name" value="DPBB_1"/>
    <property type="match status" value="1"/>
</dbReference>
<evidence type="ECO:0000256" key="1">
    <source>
        <dbReference type="ARBA" id="ARBA00022729"/>
    </source>
</evidence>
<evidence type="ECO:0000256" key="4">
    <source>
        <dbReference type="HAMAP-Rule" id="MF_02071"/>
    </source>
</evidence>
<accession>A0A376BKU7</accession>
<dbReference type="AlphaFoldDB" id="A0A376BKU7"/>
<dbReference type="Gene3D" id="2.40.40.10">
    <property type="entry name" value="RlpA-like domain"/>
    <property type="match status" value="1"/>
</dbReference>
<dbReference type="SUPFAM" id="SSF50685">
    <property type="entry name" value="Barwin-like endoglucanases"/>
    <property type="match status" value="1"/>
</dbReference>
<keyword evidence="8" id="KW-1185">Reference proteome</keyword>
<reference evidence="7 8" key="1">
    <citation type="submission" date="2018-06" db="EMBL/GenBank/DDBJ databases">
        <authorList>
            <consortium name="Pathogen Informatics"/>
            <person name="Doyle S."/>
        </authorList>
    </citation>
    <scope>NUCLEOTIDE SEQUENCE [LARGE SCALE GENOMIC DNA]</scope>
    <source>
        <strain evidence="7 8">NCTC10283</strain>
    </source>
</reference>
<evidence type="ECO:0000313" key="7">
    <source>
        <dbReference type="EMBL" id="SSY70382.1"/>
    </source>
</evidence>
<comment type="similarity">
    <text evidence="4 5">Belongs to the RlpA family.</text>
</comment>
<feature type="domain" description="SPOR" evidence="6">
    <location>
        <begin position="200"/>
        <end position="275"/>
    </location>
</feature>
<dbReference type="PROSITE" id="PS51724">
    <property type="entry name" value="SPOR"/>
    <property type="match status" value="1"/>
</dbReference>
<feature type="signal peptide" evidence="4">
    <location>
        <begin position="1"/>
        <end position="28"/>
    </location>
</feature>
<evidence type="ECO:0000256" key="2">
    <source>
        <dbReference type="ARBA" id="ARBA00023239"/>
    </source>
</evidence>
<proteinExistence type="inferred from homology"/>
<dbReference type="InterPro" id="IPR007730">
    <property type="entry name" value="SPOR-like_dom"/>
</dbReference>
<comment type="function">
    <text evidence="4">Lytic transglycosylase with a strong preference for naked glycan strands that lack stem peptides.</text>
</comment>
<dbReference type="GO" id="GO:0000270">
    <property type="term" value="P:peptidoglycan metabolic process"/>
    <property type="evidence" value="ECO:0007669"/>
    <property type="project" value="UniProtKB-UniRule"/>
</dbReference>
<keyword evidence="1 4" id="KW-0732">Signal</keyword>
<feature type="chain" id="PRO_5017089956" description="Endolytic peptidoglycan transglycosylase RlpA" evidence="4">
    <location>
        <begin position="29"/>
        <end position="275"/>
    </location>
</feature>
<dbReference type="HAMAP" id="MF_02071">
    <property type="entry name" value="RlpA"/>
    <property type="match status" value="1"/>
</dbReference>
<dbReference type="PANTHER" id="PTHR34183">
    <property type="entry name" value="ENDOLYTIC PEPTIDOGLYCAN TRANSGLYCOSYLASE RLPA"/>
    <property type="match status" value="1"/>
</dbReference>
<sequence precursor="true">MSKAKDRFFISLIALMLVGTAAINKANAAPVNNVENFTQTGKASWYGPGFHGRKTSNGERFNMNAMTAAHRSLPLPSYVRVTNLANNKSVIVRVNDRGPFHGNRVMDLSKGAAQQLGFVGAGSAQIRIQSLDAGNDNIQVANVQIRTDKFEKVTVTLPKVSKQINLAKVNANKLNNKQAATVTKTLFTAALTQSAFAPFAGREEAVYLDSPVFGSLKEANAHLLKLSTQMREANLNYPIVLMENEKSKGYQVRIGPFKEPQTADDMKKRLGALSA</sequence>
<dbReference type="Proteomes" id="UP000254209">
    <property type="component" value="Unassembled WGS sequence"/>
</dbReference>
<keyword evidence="3 4" id="KW-0961">Cell wall biogenesis/degradation</keyword>
<dbReference type="OrthoDB" id="9779128at2"/>
<dbReference type="InterPro" id="IPR036908">
    <property type="entry name" value="RlpA-like_sf"/>
</dbReference>
<dbReference type="InterPro" id="IPR034718">
    <property type="entry name" value="RlpA"/>
</dbReference>
<dbReference type="EMBL" id="UFSO01000002">
    <property type="protein sequence ID" value="SSY70382.1"/>
    <property type="molecule type" value="Genomic_DNA"/>
</dbReference>
<organism evidence="7 8">
    <name type="scientific">Alysiella crassa</name>
    <dbReference type="NCBI Taxonomy" id="153491"/>
    <lineage>
        <taxon>Bacteria</taxon>
        <taxon>Pseudomonadati</taxon>
        <taxon>Pseudomonadota</taxon>
        <taxon>Betaproteobacteria</taxon>
        <taxon>Neisseriales</taxon>
        <taxon>Neisseriaceae</taxon>
        <taxon>Alysiella</taxon>
    </lineage>
</organism>
<dbReference type="GO" id="GO:0042834">
    <property type="term" value="F:peptidoglycan binding"/>
    <property type="evidence" value="ECO:0007669"/>
    <property type="project" value="InterPro"/>
</dbReference>